<sequence length="181" mass="20905">APAQSALRYQVRRFNASFGTHLTEYEGKPSEALDKKWHDLYRYGISRIPASEAEKLVDKTVPIPGDEEHYIVSLDVFHQLHCLNLIRKQLYPDYYTPLPTVHLEHCVDIIRQAISCNIDLTPVPWMWSESEQATLPVMDGSHQCVNFENIQKWAYDHRMITEFDNTVNLELLGHHGGTDSE</sequence>
<evidence type="ECO:0000256" key="1">
    <source>
        <dbReference type="ARBA" id="ARBA00004685"/>
    </source>
</evidence>
<proteinExistence type="inferred from homology"/>
<comment type="similarity">
    <text evidence="2">Belongs to the ustYa family.</text>
</comment>
<keyword evidence="4" id="KW-1185">Reference proteome</keyword>
<dbReference type="PANTHER" id="PTHR33365:SF4">
    <property type="entry name" value="CYCLOCHLOROTINE BIOSYNTHESIS PROTEIN O"/>
    <property type="match status" value="1"/>
</dbReference>
<dbReference type="Pfam" id="PF11807">
    <property type="entry name" value="UstYa"/>
    <property type="match status" value="1"/>
</dbReference>
<protein>
    <recommendedName>
        <fullName evidence="5">Tat pathway signal sequence</fullName>
    </recommendedName>
</protein>
<dbReference type="PANTHER" id="PTHR33365">
    <property type="entry name" value="YALI0B05434P"/>
    <property type="match status" value="1"/>
</dbReference>
<name>A0A6A4IIA2_9AGAR</name>
<comment type="pathway">
    <text evidence="1">Mycotoxin biosynthesis.</text>
</comment>
<feature type="non-terminal residue" evidence="3">
    <location>
        <position position="1"/>
    </location>
</feature>
<dbReference type="OrthoDB" id="3687641at2759"/>
<evidence type="ECO:0008006" key="5">
    <source>
        <dbReference type="Google" id="ProtNLM"/>
    </source>
</evidence>
<evidence type="ECO:0000313" key="4">
    <source>
        <dbReference type="Proteomes" id="UP000799118"/>
    </source>
</evidence>
<accession>A0A6A4IIA2</accession>
<gene>
    <name evidence="3" type="ORF">BT96DRAFT_806726</name>
</gene>
<evidence type="ECO:0000313" key="3">
    <source>
        <dbReference type="EMBL" id="KAE9409710.1"/>
    </source>
</evidence>
<dbReference type="GO" id="GO:0043386">
    <property type="term" value="P:mycotoxin biosynthetic process"/>
    <property type="evidence" value="ECO:0007669"/>
    <property type="project" value="InterPro"/>
</dbReference>
<dbReference type="EMBL" id="ML769387">
    <property type="protein sequence ID" value="KAE9409710.1"/>
    <property type="molecule type" value="Genomic_DNA"/>
</dbReference>
<dbReference type="AlphaFoldDB" id="A0A6A4IIA2"/>
<dbReference type="Proteomes" id="UP000799118">
    <property type="component" value="Unassembled WGS sequence"/>
</dbReference>
<dbReference type="InterPro" id="IPR021765">
    <property type="entry name" value="UstYa-like"/>
</dbReference>
<reference evidence="3" key="1">
    <citation type="journal article" date="2019" name="Environ. Microbiol.">
        <title>Fungal ecological strategies reflected in gene transcription - a case study of two litter decomposers.</title>
        <authorList>
            <person name="Barbi F."/>
            <person name="Kohler A."/>
            <person name="Barry K."/>
            <person name="Baskaran P."/>
            <person name="Daum C."/>
            <person name="Fauchery L."/>
            <person name="Ihrmark K."/>
            <person name="Kuo A."/>
            <person name="LaButti K."/>
            <person name="Lipzen A."/>
            <person name="Morin E."/>
            <person name="Grigoriev I.V."/>
            <person name="Henrissat B."/>
            <person name="Lindahl B."/>
            <person name="Martin F."/>
        </authorList>
    </citation>
    <scope>NUCLEOTIDE SEQUENCE</scope>
    <source>
        <strain evidence="3">JB14</strain>
    </source>
</reference>
<organism evidence="3 4">
    <name type="scientific">Gymnopus androsaceus JB14</name>
    <dbReference type="NCBI Taxonomy" id="1447944"/>
    <lineage>
        <taxon>Eukaryota</taxon>
        <taxon>Fungi</taxon>
        <taxon>Dikarya</taxon>
        <taxon>Basidiomycota</taxon>
        <taxon>Agaricomycotina</taxon>
        <taxon>Agaricomycetes</taxon>
        <taxon>Agaricomycetidae</taxon>
        <taxon>Agaricales</taxon>
        <taxon>Marasmiineae</taxon>
        <taxon>Omphalotaceae</taxon>
        <taxon>Gymnopus</taxon>
    </lineage>
</organism>
<evidence type="ECO:0000256" key="2">
    <source>
        <dbReference type="ARBA" id="ARBA00035112"/>
    </source>
</evidence>